<sequence length="160" mass="17652">EQQQMEGQQQQILNPQVNELLDRTGQMRLDGRRPPMRPTFQRNGNGALIRVNNKRHSSLIPLATSPQNNPLVVPKNEIDTEQQKIIKQEAIAPPPSYQELSAVRGGIIGGENNNNNGGTSLPFDLESVNAMPVDQQAFADLDVDAVLRHELAQGGQFDLP</sequence>
<organism evidence="1 2">
    <name type="scientific">Meloidogyne floridensis</name>
    <dbReference type="NCBI Taxonomy" id="298350"/>
    <lineage>
        <taxon>Eukaryota</taxon>
        <taxon>Metazoa</taxon>
        <taxon>Ecdysozoa</taxon>
        <taxon>Nematoda</taxon>
        <taxon>Chromadorea</taxon>
        <taxon>Rhabditida</taxon>
        <taxon>Tylenchina</taxon>
        <taxon>Tylenchomorpha</taxon>
        <taxon>Tylenchoidea</taxon>
        <taxon>Meloidogynidae</taxon>
        <taxon>Meloidogyninae</taxon>
        <taxon>Meloidogyne</taxon>
    </lineage>
</organism>
<dbReference type="Proteomes" id="UP000887560">
    <property type="component" value="Unplaced"/>
</dbReference>
<keyword evidence="1" id="KW-1185">Reference proteome</keyword>
<protein>
    <submittedName>
        <fullName evidence="2">Uncharacterized protein</fullName>
    </submittedName>
</protein>
<evidence type="ECO:0000313" key="1">
    <source>
        <dbReference type="Proteomes" id="UP000887560"/>
    </source>
</evidence>
<name>A0A915NKU2_9BILA</name>
<dbReference type="AlphaFoldDB" id="A0A915NKU2"/>
<evidence type="ECO:0000313" key="2">
    <source>
        <dbReference type="WBParaSite" id="scf7180000418243.g2208"/>
    </source>
</evidence>
<dbReference type="WBParaSite" id="scf7180000418243.g2208">
    <property type="protein sequence ID" value="scf7180000418243.g2208"/>
    <property type="gene ID" value="scf7180000418243.g2208"/>
</dbReference>
<proteinExistence type="predicted"/>
<accession>A0A915NKU2</accession>
<reference evidence="2" key="1">
    <citation type="submission" date="2022-11" db="UniProtKB">
        <authorList>
            <consortium name="WormBaseParasite"/>
        </authorList>
    </citation>
    <scope>IDENTIFICATION</scope>
</reference>